<evidence type="ECO:0000313" key="4">
    <source>
        <dbReference type="RefSeq" id="XP_048135718.1"/>
    </source>
</evidence>
<dbReference type="InterPro" id="IPR032675">
    <property type="entry name" value="LRR_dom_sf"/>
</dbReference>
<dbReference type="SUPFAM" id="SSF52047">
    <property type="entry name" value="RNI-like"/>
    <property type="match status" value="1"/>
</dbReference>
<accession>A0ABM3HGK4</accession>
<evidence type="ECO:0000256" key="1">
    <source>
        <dbReference type="ARBA" id="ARBA00022821"/>
    </source>
</evidence>
<protein>
    <submittedName>
        <fullName evidence="4">Uncharacterized protein LOC125315309</fullName>
    </submittedName>
</protein>
<evidence type="ECO:0000313" key="3">
    <source>
        <dbReference type="Proteomes" id="UP000827889"/>
    </source>
</evidence>
<keyword evidence="3" id="KW-1185">Reference proteome</keyword>
<organism evidence="3 4">
    <name type="scientific">Rhodamnia argentea</name>
    <dbReference type="NCBI Taxonomy" id="178133"/>
    <lineage>
        <taxon>Eukaryota</taxon>
        <taxon>Viridiplantae</taxon>
        <taxon>Streptophyta</taxon>
        <taxon>Embryophyta</taxon>
        <taxon>Tracheophyta</taxon>
        <taxon>Spermatophyta</taxon>
        <taxon>Magnoliopsida</taxon>
        <taxon>eudicotyledons</taxon>
        <taxon>Gunneridae</taxon>
        <taxon>Pentapetalae</taxon>
        <taxon>rosids</taxon>
        <taxon>malvids</taxon>
        <taxon>Myrtales</taxon>
        <taxon>Myrtaceae</taxon>
        <taxon>Myrtoideae</taxon>
        <taxon>Myrteae</taxon>
        <taxon>Australasian group</taxon>
        <taxon>Rhodamnia</taxon>
    </lineage>
</organism>
<dbReference type="GeneID" id="125315309"/>
<name>A0ABM3HGK4_9MYRT</name>
<dbReference type="Gene3D" id="3.80.10.10">
    <property type="entry name" value="Ribonuclease Inhibitor"/>
    <property type="match status" value="1"/>
</dbReference>
<dbReference type="PANTHER" id="PTHR33463:SF198">
    <property type="entry name" value="RPP4C3"/>
    <property type="match status" value="1"/>
</dbReference>
<gene>
    <name evidence="4" type="primary">LOC125315309</name>
</gene>
<reference evidence="4" key="1">
    <citation type="submission" date="2025-08" db="UniProtKB">
        <authorList>
            <consortium name="RefSeq"/>
        </authorList>
    </citation>
    <scope>IDENTIFICATION</scope>
    <source>
        <tissue evidence="4">Leaf</tissue>
    </source>
</reference>
<dbReference type="Pfam" id="PF23247">
    <property type="entry name" value="LRR_RPS2"/>
    <property type="match status" value="1"/>
</dbReference>
<dbReference type="PANTHER" id="PTHR33463">
    <property type="entry name" value="NB-ARC DOMAIN-CONTAINING PROTEIN-RELATED"/>
    <property type="match status" value="1"/>
</dbReference>
<evidence type="ECO:0000259" key="2">
    <source>
        <dbReference type="Pfam" id="PF23247"/>
    </source>
</evidence>
<dbReference type="InterPro" id="IPR057135">
    <property type="entry name" value="At4g27190-like_LRR"/>
</dbReference>
<dbReference type="InterPro" id="IPR050905">
    <property type="entry name" value="Plant_NBS-LRR"/>
</dbReference>
<proteinExistence type="predicted"/>
<keyword evidence="1" id="KW-0611">Plant defense</keyword>
<dbReference type="RefSeq" id="XP_048135718.1">
    <property type="nucleotide sequence ID" value="XM_048279761.1"/>
</dbReference>
<dbReference type="Proteomes" id="UP000827889">
    <property type="component" value="Chromosome 5"/>
</dbReference>
<sequence>MAGLPNLEDIWTDESPLGLSSLQFLEVSSCKSLAKVINSRSLVKLHKLHTLKVQACVSVQEIFDLDGLGTSANIETLPELDTISISGLPRLRCIWNKNPCGIVRFHKLKQLKVFGCNSLEFLFFPSMVQSLAQLRELNVRDCKKMETIIIEDEGLGLDTSTTLVFPMLTDLRVVRLESLTCFSRRKCKIDFFFWFNH</sequence>
<feature type="domain" description="Disease resistance protein At4g27190-like leucine-rich repeats" evidence="2">
    <location>
        <begin position="6"/>
        <end position="143"/>
    </location>
</feature>